<protein>
    <submittedName>
        <fullName evidence="1">Uncharacterized protein</fullName>
    </submittedName>
</protein>
<evidence type="ECO:0000313" key="2">
    <source>
        <dbReference type="Proteomes" id="UP000053825"/>
    </source>
</evidence>
<name>A0A0L7RDG3_9HYME</name>
<organism evidence="1 2">
    <name type="scientific">Habropoda laboriosa</name>
    <dbReference type="NCBI Taxonomy" id="597456"/>
    <lineage>
        <taxon>Eukaryota</taxon>
        <taxon>Metazoa</taxon>
        <taxon>Ecdysozoa</taxon>
        <taxon>Arthropoda</taxon>
        <taxon>Hexapoda</taxon>
        <taxon>Insecta</taxon>
        <taxon>Pterygota</taxon>
        <taxon>Neoptera</taxon>
        <taxon>Endopterygota</taxon>
        <taxon>Hymenoptera</taxon>
        <taxon>Apocrita</taxon>
        <taxon>Aculeata</taxon>
        <taxon>Apoidea</taxon>
        <taxon>Anthophila</taxon>
        <taxon>Apidae</taxon>
        <taxon>Habropoda</taxon>
    </lineage>
</organism>
<dbReference type="Proteomes" id="UP000053825">
    <property type="component" value="Unassembled WGS sequence"/>
</dbReference>
<proteinExistence type="predicted"/>
<accession>A0A0L7RDG3</accession>
<sequence>MTKQKEPYTYDTQTQWGFVQFYGGRTYVNLDDMWVDMRKRTAFATRFIVEKNDSSLRRGENFHDFASKLKSQLLK</sequence>
<reference evidence="1 2" key="1">
    <citation type="submission" date="2015-07" db="EMBL/GenBank/DDBJ databases">
        <title>The genome of Habropoda laboriosa.</title>
        <authorList>
            <person name="Pan H."/>
            <person name="Kapheim K."/>
        </authorList>
    </citation>
    <scope>NUCLEOTIDE SEQUENCE [LARGE SCALE GENOMIC DNA]</scope>
    <source>
        <strain evidence="1">0110345459</strain>
    </source>
</reference>
<dbReference type="AlphaFoldDB" id="A0A0L7RDG3"/>
<dbReference type="EMBL" id="KQ414614">
    <property type="protein sequence ID" value="KOC68888.1"/>
    <property type="molecule type" value="Genomic_DNA"/>
</dbReference>
<gene>
    <name evidence="1" type="ORF">WH47_10876</name>
</gene>
<evidence type="ECO:0000313" key="1">
    <source>
        <dbReference type="EMBL" id="KOC68888.1"/>
    </source>
</evidence>
<keyword evidence="2" id="KW-1185">Reference proteome</keyword>